<protein>
    <submittedName>
        <fullName evidence="3">Toxin-antitoxin system, toxin component, MazF family</fullName>
    </submittedName>
</protein>
<dbReference type="OrthoDB" id="9808744at2"/>
<keyword evidence="2" id="KW-1277">Toxin-antitoxin system</keyword>
<dbReference type="Proteomes" id="UP000033531">
    <property type="component" value="Unassembled WGS sequence"/>
</dbReference>
<gene>
    <name evidence="3" type="primary">chpA</name>
    <name evidence="3" type="ORF">JF74_19060</name>
</gene>
<dbReference type="SUPFAM" id="SSF50118">
    <property type="entry name" value="Cell growth inhibitor/plasmid maintenance toxic component"/>
    <property type="match status" value="1"/>
</dbReference>
<dbReference type="Gene3D" id="2.30.30.110">
    <property type="match status" value="1"/>
</dbReference>
<dbReference type="PATRIC" id="fig|1218507.3.peg.52"/>
<evidence type="ECO:0000313" key="3">
    <source>
        <dbReference type="EMBL" id="KJY54728.1"/>
    </source>
</evidence>
<dbReference type="RefSeq" id="WP_046325827.1">
    <property type="nucleotide sequence ID" value="NZ_JBHTMT010000007.1"/>
</dbReference>
<name>A0A0F4L8W1_9LACO</name>
<dbReference type="GO" id="GO:0003677">
    <property type="term" value="F:DNA binding"/>
    <property type="evidence" value="ECO:0007669"/>
    <property type="project" value="InterPro"/>
</dbReference>
<accession>A0A0F4L8W1</accession>
<dbReference type="InterPro" id="IPR011067">
    <property type="entry name" value="Plasmid_toxin/cell-grow_inhib"/>
</dbReference>
<geneLocation type="plasmid" evidence="3">
    <name>pHma8p1</name>
</geneLocation>
<evidence type="ECO:0000256" key="2">
    <source>
        <dbReference type="ARBA" id="ARBA00022649"/>
    </source>
</evidence>
<dbReference type="AlphaFoldDB" id="A0A0F4L8W1"/>
<evidence type="ECO:0000313" key="4">
    <source>
        <dbReference type="Proteomes" id="UP000033531"/>
    </source>
</evidence>
<dbReference type="Pfam" id="PF02452">
    <property type="entry name" value="PemK_toxin"/>
    <property type="match status" value="1"/>
</dbReference>
<comment type="similarity">
    <text evidence="1">Belongs to the PemK/MazF family.</text>
</comment>
<proteinExistence type="inferred from homology"/>
<comment type="caution">
    <text evidence="3">The sequence shown here is derived from an EMBL/GenBank/DDBJ whole genome shotgun (WGS) entry which is preliminary data.</text>
</comment>
<dbReference type="EMBL" id="JXLI01000019">
    <property type="protein sequence ID" value="KJY54728.1"/>
    <property type="molecule type" value="Genomic_DNA"/>
</dbReference>
<reference evidence="3 4" key="1">
    <citation type="submission" date="2015-01" db="EMBL/GenBank/DDBJ databases">
        <title>Comparative genomics of the lactic acid bacteria isolated from the honey bee gut.</title>
        <authorList>
            <person name="Ellegaard K.M."/>
            <person name="Tamarit D."/>
            <person name="Javelind E."/>
            <person name="Olofsson T."/>
            <person name="Andersson S.G."/>
            <person name="Vasquez A."/>
        </authorList>
    </citation>
    <scope>NUCLEOTIDE SEQUENCE [LARGE SCALE GENOMIC DNA]</scope>
    <source>
        <strain evidence="3 4">Hma8</strain>
        <plasmid evidence="3">pHma8p1</plasmid>
    </source>
</reference>
<keyword evidence="3" id="KW-0614">Plasmid</keyword>
<dbReference type="InterPro" id="IPR003477">
    <property type="entry name" value="PemK-like"/>
</dbReference>
<organism evidence="3 4">
    <name type="scientific">Lactobacillus melliventris</name>
    <dbReference type="NCBI Taxonomy" id="1218507"/>
    <lineage>
        <taxon>Bacteria</taxon>
        <taxon>Bacillati</taxon>
        <taxon>Bacillota</taxon>
        <taxon>Bacilli</taxon>
        <taxon>Lactobacillales</taxon>
        <taxon>Lactobacillaceae</taxon>
        <taxon>Lactobacillus</taxon>
    </lineage>
</organism>
<sequence>MSKEFDFPSQGDVIIIDAEPHAGREYGGHDPQKNNIRRYMVVISNSSYNKKTGMIVAMPISTVSRLKNDKRFYPILIPDKQNGIKGFVCLWQIQNFDFVHRHGKVVNCVKREYLETLINFANAIIELDQ</sequence>
<dbReference type="HOGENOM" id="CLU_121823_2_0_9"/>
<evidence type="ECO:0000256" key="1">
    <source>
        <dbReference type="ARBA" id="ARBA00007521"/>
    </source>
</evidence>